<name>A0A6H5GZW0_9HEMI</name>
<gene>
    <name evidence="1" type="ORF">NTEN_LOCUS14002</name>
</gene>
<protein>
    <submittedName>
        <fullName evidence="1">Uncharacterized protein</fullName>
    </submittedName>
</protein>
<sequence length="60" mass="6566">MMTNPAPRIPSLTPTRVYAPALQAIAHHLDALSSQNCYSHVTPLTRLVTAVTSTNAYHHQ</sequence>
<evidence type="ECO:0000313" key="1">
    <source>
        <dbReference type="EMBL" id="CAB0008783.1"/>
    </source>
</evidence>
<organism evidence="1 2">
    <name type="scientific">Nesidiocoris tenuis</name>
    <dbReference type="NCBI Taxonomy" id="355587"/>
    <lineage>
        <taxon>Eukaryota</taxon>
        <taxon>Metazoa</taxon>
        <taxon>Ecdysozoa</taxon>
        <taxon>Arthropoda</taxon>
        <taxon>Hexapoda</taxon>
        <taxon>Insecta</taxon>
        <taxon>Pterygota</taxon>
        <taxon>Neoptera</taxon>
        <taxon>Paraneoptera</taxon>
        <taxon>Hemiptera</taxon>
        <taxon>Heteroptera</taxon>
        <taxon>Panheteroptera</taxon>
        <taxon>Cimicomorpha</taxon>
        <taxon>Miridae</taxon>
        <taxon>Dicyphina</taxon>
        <taxon>Nesidiocoris</taxon>
    </lineage>
</organism>
<feature type="non-terminal residue" evidence="1">
    <location>
        <position position="60"/>
    </location>
</feature>
<dbReference type="EMBL" id="CADCXU010020888">
    <property type="protein sequence ID" value="CAB0008783.1"/>
    <property type="molecule type" value="Genomic_DNA"/>
</dbReference>
<proteinExistence type="predicted"/>
<accession>A0A6H5GZW0</accession>
<evidence type="ECO:0000313" key="2">
    <source>
        <dbReference type="Proteomes" id="UP000479000"/>
    </source>
</evidence>
<dbReference type="Proteomes" id="UP000479000">
    <property type="component" value="Unassembled WGS sequence"/>
</dbReference>
<dbReference type="AlphaFoldDB" id="A0A6H5GZW0"/>
<reference evidence="1 2" key="1">
    <citation type="submission" date="2020-02" db="EMBL/GenBank/DDBJ databases">
        <authorList>
            <person name="Ferguson B K."/>
        </authorList>
    </citation>
    <scope>NUCLEOTIDE SEQUENCE [LARGE SCALE GENOMIC DNA]</scope>
</reference>
<keyword evidence="2" id="KW-1185">Reference proteome</keyword>